<comment type="caution">
    <text evidence="1">The sequence shown here is derived from an EMBL/GenBank/DDBJ whole genome shotgun (WGS) entry which is preliminary data.</text>
</comment>
<organism evidence="1 2">
    <name type="scientific">Gordonia amicalis</name>
    <dbReference type="NCBI Taxonomy" id="89053"/>
    <lineage>
        <taxon>Bacteria</taxon>
        <taxon>Bacillati</taxon>
        <taxon>Actinomycetota</taxon>
        <taxon>Actinomycetes</taxon>
        <taxon>Mycobacteriales</taxon>
        <taxon>Gordoniaceae</taxon>
        <taxon>Gordonia</taxon>
    </lineage>
</organism>
<dbReference type="EMBL" id="JAWLKI010000001">
    <property type="protein sequence ID" value="MDV6306036.1"/>
    <property type="molecule type" value="Genomic_DNA"/>
</dbReference>
<name>A0ABU4D8I3_9ACTN</name>
<sequence>MARAIFVGAKVGVSMWQNEVRLAISRPDGGISLAAQLRPQEAARLLRDLAETLAFIDHKHAADTLTSAVDVLTGVQTITKGHTDDR</sequence>
<gene>
    <name evidence="1" type="ORF">R3P94_01530</name>
</gene>
<dbReference type="Proteomes" id="UP001185779">
    <property type="component" value="Unassembled WGS sequence"/>
</dbReference>
<proteinExistence type="predicted"/>
<evidence type="ECO:0000313" key="2">
    <source>
        <dbReference type="Proteomes" id="UP001185779"/>
    </source>
</evidence>
<protein>
    <submittedName>
        <fullName evidence="1">Uncharacterized protein</fullName>
    </submittedName>
</protein>
<dbReference type="RefSeq" id="WP_096273879.1">
    <property type="nucleotide sequence ID" value="NZ_JAWLKI010000001.1"/>
</dbReference>
<evidence type="ECO:0000313" key="1">
    <source>
        <dbReference type="EMBL" id="MDV6306036.1"/>
    </source>
</evidence>
<accession>A0ABU4D8I3</accession>
<keyword evidence="2" id="KW-1185">Reference proteome</keyword>
<reference evidence="1 2" key="1">
    <citation type="submission" date="2023-10" db="EMBL/GenBank/DDBJ databases">
        <title>Development of a sustainable strategy for remediation of hydrocarbon-contaminated territories based on the waste exchange concept.</title>
        <authorList>
            <person name="Krivoruchko A."/>
        </authorList>
    </citation>
    <scope>NUCLEOTIDE SEQUENCE [LARGE SCALE GENOMIC DNA]</scope>
    <source>
        <strain evidence="1 2">IEGM 1266</strain>
    </source>
</reference>